<keyword evidence="3" id="KW-1185">Reference proteome</keyword>
<evidence type="ECO:0000313" key="2">
    <source>
        <dbReference type="EMBL" id="TSI13688.1"/>
    </source>
</evidence>
<dbReference type="EMBL" id="VLTK01000011">
    <property type="protein sequence ID" value="TSI13688.1"/>
    <property type="molecule type" value="Genomic_DNA"/>
</dbReference>
<name>A0A556C9I1_BREAU</name>
<feature type="compositionally biased region" description="Pro residues" evidence="1">
    <location>
        <begin position="22"/>
        <end position="35"/>
    </location>
</feature>
<evidence type="ECO:0000256" key="1">
    <source>
        <dbReference type="SAM" id="MobiDB-lite"/>
    </source>
</evidence>
<comment type="caution">
    <text evidence="2">The sequence shown here is derived from an EMBL/GenBank/DDBJ whole genome shotgun (WGS) entry which is preliminary data.</text>
</comment>
<accession>A0A556C9I1</accession>
<sequence>MHEPQQNDEPQQAEAPSQPASPSRPVPQAPTPAPTPASVNGDVPVENWRRDLEQIDQAPSTERHGLLSTLLDDLDSQVSSL</sequence>
<feature type="region of interest" description="Disordered" evidence="1">
    <location>
        <begin position="1"/>
        <end position="47"/>
    </location>
</feature>
<feature type="compositionally biased region" description="Polar residues" evidence="1">
    <location>
        <begin position="7"/>
        <end position="20"/>
    </location>
</feature>
<dbReference type="AlphaFoldDB" id="A0A556C9I1"/>
<reference evidence="2 3" key="1">
    <citation type="submission" date="2019-07" db="EMBL/GenBank/DDBJ databases">
        <title>Draft genome sequence of Brevibacterium aurantiacum XU54 isolated from Xinjiang China.</title>
        <authorList>
            <person name="Xu X."/>
        </authorList>
    </citation>
    <scope>NUCLEOTIDE SEQUENCE [LARGE SCALE GENOMIC DNA]</scope>
    <source>
        <strain evidence="2 3">XU54</strain>
    </source>
</reference>
<evidence type="ECO:0000313" key="3">
    <source>
        <dbReference type="Proteomes" id="UP000316406"/>
    </source>
</evidence>
<gene>
    <name evidence="2" type="ORF">FO013_17470</name>
</gene>
<protein>
    <submittedName>
        <fullName evidence="2">Uncharacterized protein</fullName>
    </submittedName>
</protein>
<dbReference type="Proteomes" id="UP000316406">
    <property type="component" value="Unassembled WGS sequence"/>
</dbReference>
<proteinExistence type="predicted"/>
<organism evidence="2 3">
    <name type="scientific">Brevibacterium aurantiacum</name>
    <dbReference type="NCBI Taxonomy" id="273384"/>
    <lineage>
        <taxon>Bacteria</taxon>
        <taxon>Bacillati</taxon>
        <taxon>Actinomycetota</taxon>
        <taxon>Actinomycetes</taxon>
        <taxon>Micrococcales</taxon>
        <taxon>Brevibacteriaceae</taxon>
        <taxon>Brevibacterium</taxon>
    </lineage>
</organism>